<accession>A0A1H7T3V0</accession>
<dbReference type="GO" id="GO:0016740">
    <property type="term" value="F:transferase activity"/>
    <property type="evidence" value="ECO:0007669"/>
    <property type="project" value="UniProtKB-KW"/>
</dbReference>
<keyword evidence="3" id="KW-0808">Transferase</keyword>
<reference evidence="3 4" key="1">
    <citation type="submission" date="2016-10" db="EMBL/GenBank/DDBJ databases">
        <authorList>
            <person name="de Groot N.N."/>
        </authorList>
    </citation>
    <scope>NUCLEOTIDE SEQUENCE [LARGE SCALE GENOMIC DNA]</scope>
    <source>
        <strain evidence="3 4">DSM 43357</strain>
    </source>
</reference>
<organism evidence="3 4">
    <name type="scientific">Nonomuraea pusilla</name>
    <dbReference type="NCBI Taxonomy" id="46177"/>
    <lineage>
        <taxon>Bacteria</taxon>
        <taxon>Bacillati</taxon>
        <taxon>Actinomycetota</taxon>
        <taxon>Actinomycetes</taxon>
        <taxon>Streptosporangiales</taxon>
        <taxon>Streptosporangiaceae</taxon>
        <taxon>Nonomuraea</taxon>
    </lineage>
</organism>
<evidence type="ECO:0000313" key="3">
    <source>
        <dbReference type="EMBL" id="SEL79408.1"/>
    </source>
</evidence>
<dbReference type="Pfam" id="PF01636">
    <property type="entry name" value="APH"/>
    <property type="match status" value="1"/>
</dbReference>
<proteinExistence type="predicted"/>
<name>A0A1H7T3V0_9ACTN</name>
<dbReference type="Proteomes" id="UP000198953">
    <property type="component" value="Unassembled WGS sequence"/>
</dbReference>
<evidence type="ECO:0000313" key="4">
    <source>
        <dbReference type="Proteomes" id="UP000198953"/>
    </source>
</evidence>
<evidence type="ECO:0000256" key="1">
    <source>
        <dbReference type="SAM" id="MobiDB-lite"/>
    </source>
</evidence>
<dbReference type="AlphaFoldDB" id="A0A1H7T3V0"/>
<keyword evidence="4" id="KW-1185">Reference proteome</keyword>
<feature type="region of interest" description="Disordered" evidence="1">
    <location>
        <begin position="1"/>
        <end position="28"/>
    </location>
</feature>
<dbReference type="InterPro" id="IPR011009">
    <property type="entry name" value="Kinase-like_dom_sf"/>
</dbReference>
<dbReference type="Gene3D" id="3.90.1200.10">
    <property type="match status" value="1"/>
</dbReference>
<dbReference type="InterPro" id="IPR002575">
    <property type="entry name" value="Aminoglycoside_PTrfase"/>
</dbReference>
<evidence type="ECO:0000259" key="2">
    <source>
        <dbReference type="Pfam" id="PF01636"/>
    </source>
</evidence>
<dbReference type="STRING" id="46177.SAMN05660976_03335"/>
<dbReference type="EMBL" id="FOBF01000007">
    <property type="protein sequence ID" value="SEL79408.1"/>
    <property type="molecule type" value="Genomic_DNA"/>
</dbReference>
<dbReference type="SUPFAM" id="SSF56112">
    <property type="entry name" value="Protein kinase-like (PK-like)"/>
    <property type="match status" value="1"/>
</dbReference>
<sequence length="324" mass="35327">MTPPPGTETIAGMASATAGERPGPAERGERAVRAATSAARRLGLRPGEPRVLHDVFNVLVHLDPEPVVVRVPSLTFATAAEQAERQRRELDVVRWLAGQGAPVVRPSPLVPPEPVESEGRSLTFWEYVEERDPVRDVPAEEWETRFAEQTGWTAPLHALLARYPGPLPTLSPLVPGARAALDELARRPGDLTPDDLDRAEREYAALEALLPELPVRFPGTRPQPLHGDAPAYNVLRTAGGHLFADFEDVTRGPVEWDLAGCGPRGVEAYLRAGGTPVDSRLLDTMERARLFQAVAALAYAPLMPELAGLLEPLVRQWRDRPPLG</sequence>
<gene>
    <name evidence="3" type="ORF">SAMN05660976_03335</name>
</gene>
<feature type="domain" description="Aminoglycoside phosphotransferase" evidence="2">
    <location>
        <begin position="57"/>
        <end position="290"/>
    </location>
</feature>
<protein>
    <submittedName>
        <fullName evidence="3">Phosphotransferase enzyme family protein</fullName>
    </submittedName>
</protein>